<reference evidence="2 3" key="1">
    <citation type="submission" date="2016-05" db="EMBL/GenBank/DDBJ databases">
        <title>A degradative enzymes factory behind the ericoid mycorrhizal symbiosis.</title>
        <authorList>
            <consortium name="DOE Joint Genome Institute"/>
            <person name="Martino E."/>
            <person name="Morin E."/>
            <person name="Grelet G."/>
            <person name="Kuo A."/>
            <person name="Kohler A."/>
            <person name="Daghino S."/>
            <person name="Barry K."/>
            <person name="Choi C."/>
            <person name="Cichocki N."/>
            <person name="Clum A."/>
            <person name="Copeland A."/>
            <person name="Hainaut M."/>
            <person name="Haridas S."/>
            <person name="Labutti K."/>
            <person name="Lindquist E."/>
            <person name="Lipzen A."/>
            <person name="Khouja H.-R."/>
            <person name="Murat C."/>
            <person name="Ohm R."/>
            <person name="Olson A."/>
            <person name="Spatafora J."/>
            <person name="Veneault-Fourrey C."/>
            <person name="Henrissat B."/>
            <person name="Grigoriev I."/>
            <person name="Martin F."/>
            <person name="Perotto S."/>
        </authorList>
    </citation>
    <scope>NUCLEOTIDE SEQUENCE [LARGE SCALE GENOMIC DNA]</scope>
    <source>
        <strain evidence="2 3">UAMH 7357</strain>
    </source>
</reference>
<dbReference type="Proteomes" id="UP000235672">
    <property type="component" value="Unassembled WGS sequence"/>
</dbReference>
<protein>
    <submittedName>
        <fullName evidence="2">HET-domain-containing protein</fullName>
    </submittedName>
</protein>
<feature type="domain" description="Heterokaryon incompatibility" evidence="1">
    <location>
        <begin position="207"/>
        <end position="356"/>
    </location>
</feature>
<organism evidence="2 3">
    <name type="scientific">Hyaloscypha hepaticicola</name>
    <dbReference type="NCBI Taxonomy" id="2082293"/>
    <lineage>
        <taxon>Eukaryota</taxon>
        <taxon>Fungi</taxon>
        <taxon>Dikarya</taxon>
        <taxon>Ascomycota</taxon>
        <taxon>Pezizomycotina</taxon>
        <taxon>Leotiomycetes</taxon>
        <taxon>Helotiales</taxon>
        <taxon>Hyaloscyphaceae</taxon>
        <taxon>Hyaloscypha</taxon>
    </lineage>
</organism>
<dbReference type="Pfam" id="PF06985">
    <property type="entry name" value="HET"/>
    <property type="match status" value="1"/>
</dbReference>
<keyword evidence="3" id="KW-1185">Reference proteome</keyword>
<evidence type="ECO:0000313" key="3">
    <source>
        <dbReference type="Proteomes" id="UP000235672"/>
    </source>
</evidence>
<dbReference type="PANTHER" id="PTHR33112">
    <property type="entry name" value="DOMAIN PROTEIN, PUTATIVE-RELATED"/>
    <property type="match status" value="1"/>
</dbReference>
<dbReference type="PANTHER" id="PTHR33112:SF10">
    <property type="entry name" value="TOL"/>
    <property type="match status" value="1"/>
</dbReference>
<name>A0A2J6QL81_9HELO</name>
<dbReference type="AlphaFoldDB" id="A0A2J6QL81"/>
<dbReference type="OrthoDB" id="5362512at2759"/>
<sequence length="710" mass="81107">MLCNKCEQVFRGDSPATPGFHDAHPFFRHHENVNMIEISARQGCHICALIMRTIRPDEIEIVRPPAIKTPGLSLGSYEVFVTIKLNEKYHQYASELEVFLTYPPALNARYGHNIPVNDRKVSLRLFPAEAYKNDLNTGDFGSSTRSDQTWVCVMSWLEQCKQFHRRCSSTNGAGSWKPTRLLDLGPLGTNLSPRLVEHHEIPVGITYVTLSHCWGKAEVFRLLTQNLESMKNHVPMNHLSRTFQNAIEITRRLSIRYLWIDSLCIIQDSKDDWEIEASQMEQVYKNSYFNIAATQAADGRGGLFVERDTDLIRPYKVTATWNGEEPVEFFITEDLDEWVRKFNLEPLITRAWVVQERLLAPRICHFTSTEVIWECNELWACERIPATALESNYYLPATKLPSGSFSSLSLDSPNLDFDARDCWVQIVGVYSRSNLTRETDRLAAISGIARKMQGFLRDDYLAGMWRKNLEYQLLWTINPIEMTRNQLPPSKRSAQYIAPTWSWASVNGTEVILSVAWTFSSTQPTRADKALLAQVIDVGVTPANNAILCEDGFLHLRCFLIPVTPHSLTKTTCVLHYNNGEFQQEEIPFCFTTVDTLVTDPREFSFWCAPILHDRLFSGSKGTCLQGLLLYRHKSDRLCFRRCGLFSLNNAGSDDLDRFWKGAYHYGKSALLTQSLESEPCTNILTYKMGSGGINYKRRSGIPQFKIIIK</sequence>
<gene>
    <name evidence="2" type="ORF">NA56DRAFT_590214</name>
</gene>
<dbReference type="InterPro" id="IPR010730">
    <property type="entry name" value="HET"/>
</dbReference>
<dbReference type="EMBL" id="KZ613466">
    <property type="protein sequence ID" value="PMD27028.1"/>
    <property type="molecule type" value="Genomic_DNA"/>
</dbReference>
<accession>A0A2J6QL81</accession>
<proteinExistence type="predicted"/>
<evidence type="ECO:0000313" key="2">
    <source>
        <dbReference type="EMBL" id="PMD27028.1"/>
    </source>
</evidence>
<evidence type="ECO:0000259" key="1">
    <source>
        <dbReference type="Pfam" id="PF06985"/>
    </source>
</evidence>